<comment type="caution">
    <text evidence="2">The sequence shown here is derived from an EMBL/GenBank/DDBJ whole genome shotgun (WGS) entry which is preliminary data.</text>
</comment>
<dbReference type="AlphaFoldDB" id="A0A9D5D486"/>
<keyword evidence="1" id="KW-0812">Transmembrane</keyword>
<organism evidence="2 3">
    <name type="scientific">Dioscorea zingiberensis</name>
    <dbReference type="NCBI Taxonomy" id="325984"/>
    <lineage>
        <taxon>Eukaryota</taxon>
        <taxon>Viridiplantae</taxon>
        <taxon>Streptophyta</taxon>
        <taxon>Embryophyta</taxon>
        <taxon>Tracheophyta</taxon>
        <taxon>Spermatophyta</taxon>
        <taxon>Magnoliopsida</taxon>
        <taxon>Liliopsida</taxon>
        <taxon>Dioscoreales</taxon>
        <taxon>Dioscoreaceae</taxon>
        <taxon>Dioscorea</taxon>
    </lineage>
</organism>
<proteinExistence type="predicted"/>
<dbReference type="EMBL" id="JAGGNH010000001">
    <property type="protein sequence ID" value="KAJ0984249.1"/>
    <property type="molecule type" value="Genomic_DNA"/>
</dbReference>
<evidence type="ECO:0000256" key="1">
    <source>
        <dbReference type="SAM" id="Phobius"/>
    </source>
</evidence>
<reference evidence="2" key="2">
    <citation type="journal article" date="2022" name="Hortic Res">
        <title>The genome of Dioscorea zingiberensis sheds light on the biosynthesis, origin and evolution of the medicinally important diosgenin saponins.</title>
        <authorList>
            <person name="Li Y."/>
            <person name="Tan C."/>
            <person name="Li Z."/>
            <person name="Guo J."/>
            <person name="Li S."/>
            <person name="Chen X."/>
            <person name="Wang C."/>
            <person name="Dai X."/>
            <person name="Yang H."/>
            <person name="Song W."/>
            <person name="Hou L."/>
            <person name="Xu J."/>
            <person name="Tong Z."/>
            <person name="Xu A."/>
            <person name="Yuan X."/>
            <person name="Wang W."/>
            <person name="Yang Q."/>
            <person name="Chen L."/>
            <person name="Sun Z."/>
            <person name="Wang K."/>
            <person name="Pan B."/>
            <person name="Chen J."/>
            <person name="Bao Y."/>
            <person name="Liu F."/>
            <person name="Qi X."/>
            <person name="Gang D.R."/>
            <person name="Wen J."/>
            <person name="Li J."/>
        </authorList>
    </citation>
    <scope>NUCLEOTIDE SEQUENCE</scope>
    <source>
        <strain evidence="2">Dzin_1.0</strain>
    </source>
</reference>
<gene>
    <name evidence="2" type="ORF">J5N97_002605</name>
</gene>
<feature type="transmembrane region" description="Helical" evidence="1">
    <location>
        <begin position="191"/>
        <end position="211"/>
    </location>
</feature>
<keyword evidence="1" id="KW-0472">Membrane</keyword>
<accession>A0A9D5D486</accession>
<protein>
    <submittedName>
        <fullName evidence="2">Uncharacterized protein</fullName>
    </submittedName>
</protein>
<reference evidence="2" key="1">
    <citation type="submission" date="2021-03" db="EMBL/GenBank/DDBJ databases">
        <authorList>
            <person name="Li Z."/>
            <person name="Yang C."/>
        </authorList>
    </citation>
    <scope>NUCLEOTIDE SEQUENCE</scope>
    <source>
        <strain evidence="2">Dzin_1.0</strain>
        <tissue evidence="2">Leaf</tissue>
    </source>
</reference>
<evidence type="ECO:0000313" key="3">
    <source>
        <dbReference type="Proteomes" id="UP001085076"/>
    </source>
</evidence>
<keyword evidence="3" id="KW-1185">Reference proteome</keyword>
<keyword evidence="1" id="KW-1133">Transmembrane helix</keyword>
<dbReference type="Proteomes" id="UP001085076">
    <property type="component" value="Miscellaneous, Linkage group lg01"/>
</dbReference>
<sequence length="213" mass="23401">MNLLHVRHNTPAWTSGGFPPFSSPGKDCVHLFPRLVSLLLPFQLLPMKLKDCRYRRQRTLRFTVARAFAPSAHLHPSAVPHEMPWLPTFPANFNHSIGRPLPGRRVAVANMGAAAWAQSLSCTGCSGLQSFLFFVCDLLPWPASIVILTGPLHCSFNGGFPMRVHPLPSDCLRIGAPVVARLSTMQSSATGVVAPALVYLLLLLCPSWWFLTP</sequence>
<name>A0A9D5D486_9LILI</name>
<evidence type="ECO:0000313" key="2">
    <source>
        <dbReference type="EMBL" id="KAJ0984249.1"/>
    </source>
</evidence>